<dbReference type="AlphaFoldDB" id="A0A9P0B1I2"/>
<dbReference type="Proteomes" id="UP001154078">
    <property type="component" value="Chromosome 4"/>
</dbReference>
<dbReference type="GO" id="GO:0004348">
    <property type="term" value="F:glucosylceramidase activity"/>
    <property type="evidence" value="ECO:0007669"/>
    <property type="project" value="UniProtKB-EC"/>
</dbReference>
<keyword evidence="11" id="KW-1185">Reference proteome</keyword>
<dbReference type="GO" id="GO:0016020">
    <property type="term" value="C:membrane"/>
    <property type="evidence" value="ECO:0007669"/>
    <property type="project" value="GOC"/>
</dbReference>
<evidence type="ECO:0000259" key="8">
    <source>
        <dbReference type="Pfam" id="PF02055"/>
    </source>
</evidence>
<accession>A0A9P0B1I2</accession>
<evidence type="ECO:0000256" key="4">
    <source>
        <dbReference type="ARBA" id="ARBA00022729"/>
    </source>
</evidence>
<keyword evidence="5 6" id="KW-0378">Hydrolase</keyword>
<evidence type="ECO:0000313" key="11">
    <source>
        <dbReference type="Proteomes" id="UP001154078"/>
    </source>
</evidence>
<proteinExistence type="inferred from homology"/>
<dbReference type="Pfam" id="PF17189">
    <property type="entry name" value="Glyco_hydro_30C"/>
    <property type="match status" value="1"/>
</dbReference>
<keyword evidence="4 7" id="KW-0732">Signal</keyword>
<dbReference type="InterPro" id="IPR017853">
    <property type="entry name" value="GH"/>
</dbReference>
<dbReference type="InterPro" id="IPR001139">
    <property type="entry name" value="Glyco_hydro_30"/>
</dbReference>
<gene>
    <name evidence="10" type="ORF">MELIAE_LOCUS6726</name>
</gene>
<protein>
    <recommendedName>
        <fullName evidence="3 6">Glucosylceramidase</fullName>
        <ecNumber evidence="3 6">3.2.1.45</ecNumber>
    </recommendedName>
</protein>
<dbReference type="EC" id="3.2.1.45" evidence="3 6"/>
<keyword evidence="6" id="KW-0746">Sphingolipid metabolism</keyword>
<comment type="catalytic activity">
    <reaction evidence="1">
        <text>a beta-D-glucosyl-(1&lt;-&gt;1')-N-acylsphing-4-enine + H2O = an N-acylsphing-4-enine + D-glucose</text>
        <dbReference type="Rhea" id="RHEA:13269"/>
        <dbReference type="ChEBI" id="CHEBI:4167"/>
        <dbReference type="ChEBI" id="CHEBI:15377"/>
        <dbReference type="ChEBI" id="CHEBI:22801"/>
        <dbReference type="ChEBI" id="CHEBI:52639"/>
        <dbReference type="EC" id="3.2.1.45"/>
    </reaction>
    <physiologicalReaction direction="left-to-right" evidence="1">
        <dbReference type="Rhea" id="RHEA:13270"/>
    </physiologicalReaction>
</comment>
<dbReference type="PANTHER" id="PTHR11069">
    <property type="entry name" value="GLUCOSYLCERAMIDASE"/>
    <property type="match status" value="1"/>
</dbReference>
<evidence type="ECO:0000259" key="9">
    <source>
        <dbReference type="Pfam" id="PF17189"/>
    </source>
</evidence>
<keyword evidence="6" id="KW-0443">Lipid metabolism</keyword>
<feature type="signal peptide" evidence="7">
    <location>
        <begin position="1"/>
        <end position="23"/>
    </location>
</feature>
<evidence type="ECO:0000256" key="6">
    <source>
        <dbReference type="RuleBase" id="RU361188"/>
    </source>
</evidence>
<comment type="similarity">
    <text evidence="2 6">Belongs to the glycosyl hydrolase 30 family.</text>
</comment>
<keyword evidence="6" id="KW-0326">Glycosidase</keyword>
<dbReference type="InterPro" id="IPR033452">
    <property type="entry name" value="GH30_C"/>
</dbReference>
<evidence type="ECO:0000313" key="10">
    <source>
        <dbReference type="EMBL" id="CAH0555326.1"/>
    </source>
</evidence>
<feature type="domain" description="Glycosyl hydrolase family 30 beta sandwich" evidence="9">
    <location>
        <begin position="451"/>
        <end position="501"/>
    </location>
</feature>
<name>A0A9P0B1I2_BRAAE</name>
<evidence type="ECO:0000256" key="7">
    <source>
        <dbReference type="SAM" id="SignalP"/>
    </source>
</evidence>
<dbReference type="Gene3D" id="3.20.20.80">
    <property type="entry name" value="Glycosidases"/>
    <property type="match status" value="1"/>
</dbReference>
<organism evidence="10 11">
    <name type="scientific">Brassicogethes aeneus</name>
    <name type="common">Rape pollen beetle</name>
    <name type="synonym">Meligethes aeneus</name>
    <dbReference type="NCBI Taxonomy" id="1431903"/>
    <lineage>
        <taxon>Eukaryota</taxon>
        <taxon>Metazoa</taxon>
        <taxon>Ecdysozoa</taxon>
        <taxon>Arthropoda</taxon>
        <taxon>Hexapoda</taxon>
        <taxon>Insecta</taxon>
        <taxon>Pterygota</taxon>
        <taxon>Neoptera</taxon>
        <taxon>Endopterygota</taxon>
        <taxon>Coleoptera</taxon>
        <taxon>Polyphaga</taxon>
        <taxon>Cucujiformia</taxon>
        <taxon>Nitidulidae</taxon>
        <taxon>Meligethinae</taxon>
        <taxon>Brassicogethes</taxon>
    </lineage>
</organism>
<sequence length="503" mass="56634">MKMLLHQVYFLLLAAFFINHVYGNTCSQKTTTYGYVCVCNSTYCDTVPQIYVKEGTYQQYTTTSQTLGFSTSNGQIKSVSEGYSIYKIDLTNSQPKQTVFGFGGAFTGSTGFNINSLPSTAQDNLLESYFAADGIEYTLCRVPIGGTDFSLTKYTYDDNHAGDVDLKYFALQDEDLLYKIPYIIKANELSNNNLELIASVWTAPPWMKTNNDYAGIGFLKIEYYQTWANYFVKFFEEYAKKGIKFWGLTTQNEPLIGLLPTFISEINAMGYTNLQMNLWLSRHLGPTLKNSSFNNLKIMVHDDVSVTLPLLPEILENPLSMQYVDGVALHFYTNHLTPSEFLLFTKSTLKELFLLGTEACNGEPLELGSWARAERYIKDIITDFAYGASGWVDWNMVLDQSGGPCVIDNKVDSPVIANSAAGEFYKQPMFYAMGHFSKFLRPKSQVLDVQNGLIKSVAVLRPDGLHAVLLFNEDQYSKNVEIKSNKGVINVEIQKQSINTILF</sequence>
<dbReference type="SUPFAM" id="SSF51445">
    <property type="entry name" value="(Trans)glycosidases"/>
    <property type="match status" value="1"/>
</dbReference>
<dbReference type="Gene3D" id="2.60.40.1180">
    <property type="entry name" value="Golgi alpha-mannosidase II"/>
    <property type="match status" value="1"/>
</dbReference>
<evidence type="ECO:0000256" key="3">
    <source>
        <dbReference type="ARBA" id="ARBA00012658"/>
    </source>
</evidence>
<dbReference type="OrthoDB" id="2160638at2759"/>
<dbReference type="InterPro" id="IPR013780">
    <property type="entry name" value="Glyco_hydro_b"/>
</dbReference>
<evidence type="ECO:0000256" key="5">
    <source>
        <dbReference type="ARBA" id="ARBA00022801"/>
    </source>
</evidence>
<dbReference type="GO" id="GO:0006680">
    <property type="term" value="P:glucosylceramide catabolic process"/>
    <property type="evidence" value="ECO:0007669"/>
    <property type="project" value="TreeGrafter"/>
</dbReference>
<evidence type="ECO:0000256" key="2">
    <source>
        <dbReference type="ARBA" id="ARBA00005382"/>
    </source>
</evidence>
<feature type="domain" description="Glycosyl hydrolase family 30 TIM-barrel" evidence="8">
    <location>
        <begin position="100"/>
        <end position="440"/>
    </location>
</feature>
<dbReference type="InterPro" id="IPR033453">
    <property type="entry name" value="Glyco_hydro_30_TIM-barrel"/>
</dbReference>
<feature type="chain" id="PRO_5040437552" description="Glucosylceramidase" evidence="7">
    <location>
        <begin position="24"/>
        <end position="503"/>
    </location>
</feature>
<dbReference type="PANTHER" id="PTHR11069:SF23">
    <property type="entry name" value="LYSOSOMAL ACID GLUCOSYLCERAMIDASE"/>
    <property type="match status" value="1"/>
</dbReference>
<evidence type="ECO:0000256" key="1">
    <source>
        <dbReference type="ARBA" id="ARBA00001013"/>
    </source>
</evidence>
<dbReference type="EMBL" id="OV121135">
    <property type="protein sequence ID" value="CAH0555326.1"/>
    <property type="molecule type" value="Genomic_DNA"/>
</dbReference>
<dbReference type="Pfam" id="PF02055">
    <property type="entry name" value="Glyco_hydro_30"/>
    <property type="match status" value="1"/>
</dbReference>
<dbReference type="PRINTS" id="PR00843">
    <property type="entry name" value="GLHYDRLASE30"/>
</dbReference>
<reference evidence="10" key="1">
    <citation type="submission" date="2021-12" db="EMBL/GenBank/DDBJ databases">
        <authorList>
            <person name="King R."/>
        </authorList>
    </citation>
    <scope>NUCLEOTIDE SEQUENCE</scope>
</reference>